<dbReference type="Proteomes" id="UP001150879">
    <property type="component" value="Unassembled WGS sequence"/>
</dbReference>
<evidence type="ECO:0000313" key="1">
    <source>
        <dbReference type="EMBL" id="KAJ5189971.1"/>
    </source>
</evidence>
<dbReference type="AlphaFoldDB" id="A0A9W9M517"/>
<keyword evidence="2" id="KW-1185">Reference proteome</keyword>
<accession>A0A9W9M517</accession>
<name>A0A9W9M517_9EURO</name>
<evidence type="ECO:0000313" key="2">
    <source>
        <dbReference type="Proteomes" id="UP001150879"/>
    </source>
</evidence>
<organism evidence="1 2">
    <name type="scientific">Penicillium cf. griseofulvum</name>
    <dbReference type="NCBI Taxonomy" id="2972120"/>
    <lineage>
        <taxon>Eukaryota</taxon>
        <taxon>Fungi</taxon>
        <taxon>Dikarya</taxon>
        <taxon>Ascomycota</taxon>
        <taxon>Pezizomycotina</taxon>
        <taxon>Eurotiomycetes</taxon>
        <taxon>Eurotiomycetidae</taxon>
        <taxon>Eurotiales</taxon>
        <taxon>Aspergillaceae</taxon>
        <taxon>Penicillium</taxon>
    </lineage>
</organism>
<proteinExistence type="predicted"/>
<reference evidence="1" key="1">
    <citation type="submission" date="2022-11" db="EMBL/GenBank/DDBJ databases">
        <authorList>
            <person name="Petersen C."/>
        </authorList>
    </citation>
    <scope>NUCLEOTIDE SEQUENCE</scope>
    <source>
        <strain evidence="1">IBT 16849</strain>
    </source>
</reference>
<comment type="caution">
    <text evidence="1">The sequence shown here is derived from an EMBL/GenBank/DDBJ whole genome shotgun (WGS) entry which is preliminary data.</text>
</comment>
<dbReference type="EMBL" id="JAPQKP010000005">
    <property type="protein sequence ID" value="KAJ5189971.1"/>
    <property type="molecule type" value="Genomic_DNA"/>
</dbReference>
<gene>
    <name evidence="1" type="ORF">N7472_008985</name>
</gene>
<reference evidence="1" key="2">
    <citation type="journal article" date="2023" name="IMA Fungus">
        <title>Comparative genomic study of the Penicillium genus elucidates a diverse pangenome and 15 lateral gene transfer events.</title>
        <authorList>
            <person name="Petersen C."/>
            <person name="Sorensen T."/>
            <person name="Nielsen M.R."/>
            <person name="Sondergaard T.E."/>
            <person name="Sorensen J.L."/>
            <person name="Fitzpatrick D.A."/>
            <person name="Frisvad J.C."/>
            <person name="Nielsen K.L."/>
        </authorList>
    </citation>
    <scope>NUCLEOTIDE SEQUENCE</scope>
    <source>
        <strain evidence="1">IBT 16849</strain>
    </source>
</reference>
<sequence length="264" mass="30471">MSYENYLPSAPKYEFKGVQDYQQILDQRVDEDGECWGSEYTIFTMDERSFLDFFLNSEERLLDAWESYDPSINQLLVIMPTSVHEVATTGFQLKFEAWIRTKNGNYPLDCTMGQTVRGTSGKRKCADCSWTPAHSGLSLQYPSIAVEVAWSDTRKKVEDDMRFWLTQTEGKVNVALSITVQKRGRIIVEEWGIKGTRIVPVQTIEIVRKPAPKRQKVEGHLSLNFEEIHKRPRGKGDTDFVLTPGDMEDMAKRIWRFQDGKLRS</sequence>
<protein>
    <submittedName>
        <fullName evidence="1">Uncharacterized protein</fullName>
    </submittedName>
</protein>